<dbReference type="Proteomes" id="UP000290289">
    <property type="component" value="Chromosome 12"/>
</dbReference>
<proteinExistence type="predicted"/>
<reference evidence="1 2" key="1">
    <citation type="submission" date="2018-10" db="EMBL/GenBank/DDBJ databases">
        <title>A high-quality apple genome assembly.</title>
        <authorList>
            <person name="Hu J."/>
        </authorList>
    </citation>
    <scope>NUCLEOTIDE SEQUENCE [LARGE SCALE GENOMIC DNA]</scope>
    <source>
        <strain evidence="2">cv. HFTH1</strain>
        <tissue evidence="1">Young leaf</tissue>
    </source>
</reference>
<gene>
    <name evidence="1" type="ORF">DVH24_036103</name>
</gene>
<organism evidence="1 2">
    <name type="scientific">Malus domestica</name>
    <name type="common">Apple</name>
    <name type="synonym">Pyrus malus</name>
    <dbReference type="NCBI Taxonomy" id="3750"/>
    <lineage>
        <taxon>Eukaryota</taxon>
        <taxon>Viridiplantae</taxon>
        <taxon>Streptophyta</taxon>
        <taxon>Embryophyta</taxon>
        <taxon>Tracheophyta</taxon>
        <taxon>Spermatophyta</taxon>
        <taxon>Magnoliopsida</taxon>
        <taxon>eudicotyledons</taxon>
        <taxon>Gunneridae</taxon>
        <taxon>Pentapetalae</taxon>
        <taxon>rosids</taxon>
        <taxon>fabids</taxon>
        <taxon>Rosales</taxon>
        <taxon>Rosaceae</taxon>
        <taxon>Amygdaloideae</taxon>
        <taxon>Maleae</taxon>
        <taxon>Malus</taxon>
    </lineage>
</organism>
<dbReference type="AlphaFoldDB" id="A0A498II89"/>
<sequence length="152" mass="16941">MWICEFLGVYSSSQLVCSSLLPVELISDDNQAETEIKIWGFNLSALNLLRAGIAFEKGEDNLLNITLSNGKLRIPPVGIINLLNRNRVGDQEYFAEFKTILNTVVVKDFCFGKLCDEVNAYIHGVSYHSLLLQLSLFLLSSGHTIAFTRANV</sequence>
<evidence type="ECO:0000313" key="1">
    <source>
        <dbReference type="EMBL" id="RXH81762.1"/>
    </source>
</evidence>
<evidence type="ECO:0000313" key="2">
    <source>
        <dbReference type="Proteomes" id="UP000290289"/>
    </source>
</evidence>
<protein>
    <submittedName>
        <fullName evidence="1">Uncharacterized protein</fullName>
    </submittedName>
</protein>
<keyword evidence="2" id="KW-1185">Reference proteome</keyword>
<dbReference type="EMBL" id="RDQH01000338">
    <property type="protein sequence ID" value="RXH81762.1"/>
    <property type="molecule type" value="Genomic_DNA"/>
</dbReference>
<comment type="caution">
    <text evidence="1">The sequence shown here is derived from an EMBL/GenBank/DDBJ whole genome shotgun (WGS) entry which is preliminary data.</text>
</comment>
<accession>A0A498II89</accession>
<name>A0A498II89_MALDO</name>